<dbReference type="KEGG" id="soe:110792093"/>
<feature type="domain" description="At1g61320/AtMIF1 LRR" evidence="1">
    <location>
        <begin position="107"/>
        <end position="266"/>
    </location>
</feature>
<dbReference type="Gene3D" id="3.80.10.10">
    <property type="entry name" value="Ribonuclease Inhibitor"/>
    <property type="match status" value="1"/>
</dbReference>
<sequence>MEMSRKLHSESNSDRISELPESIRAHILSFLETKDAVRNSILSSSWRGVPTWLPNLDLNSFYLHRSVMDDYLPDFDKDGDDASRVKRELIIRTREGFYAFLDRVFGSSSGLEKVKLCVPGFRNDMNSRVDHWLDGAVRRGVKELELKIGGQRGPRYVFPESVLTANSVTKLKLQKCELSFTSLMDNKLPSLQELSLEDVCLNKMEVKTLLASCINIKSFTLKNCDGLKTLEIVGLSKLEKVDVEHGDDVKVIKIDAPNLLEFRYMYTDGESSCNTCCMEVEDCKSLKHLELNCSHLDDNDLEVLLEKSPFLEKLFLQNCDNLGYAEIYCQHLVNLVFHNCRELVRVRASTPNLKFFTYMGEDPISFMSKGPALKLTHASLSLKPDFRNDKWFNGLIKLLAKLSHTESLTIEVASDKYVIIPESVKTKSSPPLHAVKNLRVEFRLSGLKSPVEVVESLLWLAPCPESISISRDDCSGCKSIKFLYEKPLKGKKKCGCWKSSINCWRHSLKTVWIENQGSAKDDTKLVNFFEKRRIDGKIECITKNVMSKYGYGYGSGSGSESECEFGYGSEAEY</sequence>
<evidence type="ECO:0000259" key="1">
    <source>
        <dbReference type="Pfam" id="PF23622"/>
    </source>
</evidence>
<dbReference type="Pfam" id="PF23622">
    <property type="entry name" value="LRR_At1g61320_AtMIF1"/>
    <property type="match status" value="2"/>
</dbReference>
<dbReference type="InterPro" id="IPR036047">
    <property type="entry name" value="F-box-like_dom_sf"/>
</dbReference>
<dbReference type="InterPro" id="IPR055357">
    <property type="entry name" value="LRR_At1g61320_AtMIF1"/>
</dbReference>
<name>A0A9R0ING2_SPIOL</name>
<dbReference type="PANTHER" id="PTHR34145">
    <property type="entry name" value="OS02G0105600 PROTEIN"/>
    <property type="match status" value="1"/>
</dbReference>
<feature type="domain" description="At1g61320/AtMIF1 LRR" evidence="1">
    <location>
        <begin position="278"/>
        <end position="414"/>
    </location>
</feature>
<reference evidence="3" key="2">
    <citation type="submission" date="2025-08" db="UniProtKB">
        <authorList>
            <consortium name="RefSeq"/>
        </authorList>
    </citation>
    <scope>IDENTIFICATION</scope>
    <source>
        <tissue evidence="3">Leaf</tissue>
    </source>
</reference>
<evidence type="ECO:0000313" key="2">
    <source>
        <dbReference type="Proteomes" id="UP000813463"/>
    </source>
</evidence>
<dbReference type="SUPFAM" id="SSF52047">
    <property type="entry name" value="RNI-like"/>
    <property type="match status" value="1"/>
</dbReference>
<protein>
    <submittedName>
        <fullName evidence="3">FBD-associated F-box protein At1g66310</fullName>
    </submittedName>
</protein>
<dbReference type="SUPFAM" id="SSF81383">
    <property type="entry name" value="F-box domain"/>
    <property type="match status" value="1"/>
</dbReference>
<dbReference type="RefSeq" id="XP_021852597.2">
    <property type="nucleotide sequence ID" value="XM_021996905.2"/>
</dbReference>
<accession>A0A9R0ING2</accession>
<dbReference type="Proteomes" id="UP000813463">
    <property type="component" value="Chromosome 1"/>
</dbReference>
<dbReference type="AlphaFoldDB" id="A0A9R0ING2"/>
<gene>
    <name evidence="3" type="primary">LOC110792093</name>
</gene>
<dbReference type="GeneID" id="110792093"/>
<proteinExistence type="predicted"/>
<dbReference type="Gene3D" id="1.20.1280.50">
    <property type="match status" value="1"/>
</dbReference>
<keyword evidence="2" id="KW-1185">Reference proteome</keyword>
<organism evidence="2 3">
    <name type="scientific">Spinacia oleracea</name>
    <name type="common">Spinach</name>
    <dbReference type="NCBI Taxonomy" id="3562"/>
    <lineage>
        <taxon>Eukaryota</taxon>
        <taxon>Viridiplantae</taxon>
        <taxon>Streptophyta</taxon>
        <taxon>Embryophyta</taxon>
        <taxon>Tracheophyta</taxon>
        <taxon>Spermatophyta</taxon>
        <taxon>Magnoliopsida</taxon>
        <taxon>eudicotyledons</taxon>
        <taxon>Gunneridae</taxon>
        <taxon>Pentapetalae</taxon>
        <taxon>Caryophyllales</taxon>
        <taxon>Chenopodiaceae</taxon>
        <taxon>Chenopodioideae</taxon>
        <taxon>Anserineae</taxon>
        <taxon>Spinacia</taxon>
    </lineage>
</organism>
<dbReference type="PANTHER" id="PTHR34145:SF51">
    <property type="entry name" value="FBD DOMAIN-CONTAINING PROTEIN"/>
    <property type="match status" value="1"/>
</dbReference>
<dbReference type="InterPro" id="IPR053772">
    <property type="entry name" value="At1g61320/At1g61330-like"/>
</dbReference>
<evidence type="ECO:0000313" key="3">
    <source>
        <dbReference type="RefSeq" id="XP_021852597.2"/>
    </source>
</evidence>
<reference evidence="2" key="1">
    <citation type="journal article" date="2021" name="Nat. Commun.">
        <title>Genomic analyses provide insights into spinach domestication and the genetic basis of agronomic traits.</title>
        <authorList>
            <person name="Cai X."/>
            <person name="Sun X."/>
            <person name="Xu C."/>
            <person name="Sun H."/>
            <person name="Wang X."/>
            <person name="Ge C."/>
            <person name="Zhang Z."/>
            <person name="Wang Q."/>
            <person name="Fei Z."/>
            <person name="Jiao C."/>
            <person name="Wang Q."/>
        </authorList>
    </citation>
    <scope>NUCLEOTIDE SEQUENCE [LARGE SCALE GENOMIC DNA]</scope>
    <source>
        <strain evidence="2">cv. Varoflay</strain>
    </source>
</reference>
<dbReference type="InterPro" id="IPR032675">
    <property type="entry name" value="LRR_dom_sf"/>
</dbReference>